<dbReference type="PIRSF" id="PIRSF037778">
    <property type="entry name" value="UCP037778_transp_RibU"/>
    <property type="match status" value="1"/>
</dbReference>
<keyword evidence="11" id="KW-1185">Reference proteome</keyword>
<dbReference type="InterPro" id="IPR025720">
    <property type="entry name" value="RibU"/>
</dbReference>
<feature type="transmembrane region" description="Helical" evidence="9">
    <location>
        <begin position="111"/>
        <end position="136"/>
    </location>
</feature>
<evidence type="ECO:0000256" key="9">
    <source>
        <dbReference type="SAM" id="Phobius"/>
    </source>
</evidence>
<comment type="similarity">
    <text evidence="2 8">Belongs to the prokaryotic riboflavin transporter (P-RFT) (TC 2.A.87) family.</text>
</comment>
<keyword evidence="4 8" id="KW-1003">Cell membrane</keyword>
<dbReference type="AlphaFoldDB" id="A0A1I0CFK6"/>
<dbReference type="Gene3D" id="1.10.1760.20">
    <property type="match status" value="1"/>
</dbReference>
<organism evidence="10 11">
    <name type="scientific">Thomasclavelia cocleata</name>
    <dbReference type="NCBI Taxonomy" id="69824"/>
    <lineage>
        <taxon>Bacteria</taxon>
        <taxon>Bacillati</taxon>
        <taxon>Bacillota</taxon>
        <taxon>Erysipelotrichia</taxon>
        <taxon>Erysipelotrichales</taxon>
        <taxon>Coprobacillaceae</taxon>
        <taxon>Thomasclavelia</taxon>
    </lineage>
</organism>
<dbReference type="PANTHER" id="PTHR38438">
    <property type="entry name" value="RIBOFLAVIN TRANSPORTER RIBU"/>
    <property type="match status" value="1"/>
</dbReference>
<keyword evidence="6 9" id="KW-1133">Transmembrane helix</keyword>
<feature type="transmembrane region" description="Helical" evidence="9">
    <location>
        <begin position="163"/>
        <end position="187"/>
    </location>
</feature>
<evidence type="ECO:0000313" key="10">
    <source>
        <dbReference type="EMBL" id="SET18348.1"/>
    </source>
</evidence>
<reference evidence="11" key="1">
    <citation type="submission" date="2016-10" db="EMBL/GenBank/DDBJ databases">
        <authorList>
            <person name="Varghese N."/>
            <person name="Submissions S."/>
        </authorList>
    </citation>
    <scope>NUCLEOTIDE SEQUENCE [LARGE SCALE GENOMIC DNA]</scope>
    <source>
        <strain evidence="11">DSM 1551</strain>
    </source>
</reference>
<dbReference type="GO" id="GO:0032217">
    <property type="term" value="F:riboflavin transmembrane transporter activity"/>
    <property type="evidence" value="ECO:0007669"/>
    <property type="project" value="UniProtKB-UniRule"/>
</dbReference>
<evidence type="ECO:0000256" key="6">
    <source>
        <dbReference type="ARBA" id="ARBA00022989"/>
    </source>
</evidence>
<feature type="transmembrane region" description="Helical" evidence="9">
    <location>
        <begin position="6"/>
        <end position="25"/>
    </location>
</feature>
<comment type="function">
    <text evidence="8">Probably a riboflavin-binding protein that interacts with the energy-coupling factor (ECF) ABC-transporter complex.</text>
</comment>
<evidence type="ECO:0000256" key="3">
    <source>
        <dbReference type="ARBA" id="ARBA00022448"/>
    </source>
</evidence>
<dbReference type="InterPro" id="IPR024529">
    <property type="entry name" value="ECF_trnsprt_substrate-spec"/>
</dbReference>
<gene>
    <name evidence="10" type="ORF">SAMN04489758_10326</name>
</gene>
<dbReference type="EMBL" id="FOIN01000003">
    <property type="protein sequence ID" value="SET18348.1"/>
    <property type="molecule type" value="Genomic_DNA"/>
</dbReference>
<proteinExistence type="inferred from homology"/>
<dbReference type="Pfam" id="PF12822">
    <property type="entry name" value="ECF_trnsprt"/>
    <property type="match status" value="1"/>
</dbReference>
<keyword evidence="7 8" id="KW-0472">Membrane</keyword>
<dbReference type="Proteomes" id="UP000198558">
    <property type="component" value="Unassembled WGS sequence"/>
</dbReference>
<sequence>MKSEKTRKLVLIAVLSALSAVLMVFRFPLPFMPPFLSFDFAGIPELIGAFTLGPIAGIFIIVVRIILQLALAGTNSMFTGELQSLMLSIALVLPASLVYQRNNTKQGAVKAMVIGTFMNVIVAVFTNLVIIIPFYISLYGMDMGMIIEMSRAVNPYVDSTLKLVLLGIVPFNLIKNAIVCLITFVIYKKISPIIKRYTK</sequence>
<accession>A0A1I0CFK6</accession>
<dbReference type="PANTHER" id="PTHR38438:SF1">
    <property type="entry name" value="RIBOFLAVIN TRANSPORTER RIBU"/>
    <property type="match status" value="1"/>
</dbReference>
<evidence type="ECO:0000256" key="4">
    <source>
        <dbReference type="ARBA" id="ARBA00022475"/>
    </source>
</evidence>
<keyword evidence="3 8" id="KW-0813">Transport</keyword>
<dbReference type="GeneID" id="78287488"/>
<evidence type="ECO:0000256" key="8">
    <source>
        <dbReference type="PIRNR" id="PIRNR037778"/>
    </source>
</evidence>
<dbReference type="RefSeq" id="WP_092352068.1">
    <property type="nucleotide sequence ID" value="NZ_CAMJBU010000018.1"/>
</dbReference>
<evidence type="ECO:0000256" key="1">
    <source>
        <dbReference type="ARBA" id="ARBA00004651"/>
    </source>
</evidence>
<evidence type="ECO:0000313" key="11">
    <source>
        <dbReference type="Proteomes" id="UP000198558"/>
    </source>
</evidence>
<evidence type="ECO:0000256" key="7">
    <source>
        <dbReference type="ARBA" id="ARBA00023136"/>
    </source>
</evidence>
<feature type="transmembrane region" description="Helical" evidence="9">
    <location>
        <begin position="46"/>
        <end position="70"/>
    </location>
</feature>
<evidence type="ECO:0000256" key="5">
    <source>
        <dbReference type="ARBA" id="ARBA00022692"/>
    </source>
</evidence>
<comment type="subcellular location">
    <subcellularLocation>
        <location evidence="1">Cell membrane</location>
        <topology evidence="1">Multi-pass membrane protein</topology>
    </subcellularLocation>
</comment>
<protein>
    <recommendedName>
        <fullName evidence="8">Riboflavin transporter</fullName>
    </recommendedName>
</protein>
<dbReference type="GO" id="GO:0005886">
    <property type="term" value="C:plasma membrane"/>
    <property type="evidence" value="ECO:0007669"/>
    <property type="project" value="UniProtKB-SubCell"/>
</dbReference>
<keyword evidence="5 9" id="KW-0812">Transmembrane</keyword>
<dbReference type="OrthoDB" id="9809216at2"/>
<name>A0A1I0CFK6_9FIRM</name>
<evidence type="ECO:0000256" key="2">
    <source>
        <dbReference type="ARBA" id="ARBA00005540"/>
    </source>
</evidence>